<feature type="region of interest" description="Disordered" evidence="2">
    <location>
        <begin position="361"/>
        <end position="401"/>
    </location>
</feature>
<keyword evidence="1" id="KW-0175">Coiled coil</keyword>
<reference evidence="4" key="1">
    <citation type="submission" date="2024-04" db="EMBL/GenBank/DDBJ databases">
        <authorList>
            <person name="Shaw F."/>
            <person name="Minotto A."/>
        </authorList>
    </citation>
    <scope>NUCLEOTIDE SEQUENCE [LARGE SCALE GENOMIC DNA]</scope>
</reference>
<dbReference type="EMBL" id="OZ037944">
    <property type="protein sequence ID" value="CAL1696097.1"/>
    <property type="molecule type" value="Genomic_DNA"/>
</dbReference>
<name>A0ABP1CN56_9APHY</name>
<accession>A0ABP1CN56</accession>
<organism evidence="3 4">
    <name type="scientific">Somion occarium</name>
    <dbReference type="NCBI Taxonomy" id="3059160"/>
    <lineage>
        <taxon>Eukaryota</taxon>
        <taxon>Fungi</taxon>
        <taxon>Dikarya</taxon>
        <taxon>Basidiomycota</taxon>
        <taxon>Agaricomycotina</taxon>
        <taxon>Agaricomycetes</taxon>
        <taxon>Polyporales</taxon>
        <taxon>Cerrenaceae</taxon>
        <taxon>Somion</taxon>
    </lineage>
</organism>
<feature type="compositionally biased region" description="Polar residues" evidence="2">
    <location>
        <begin position="389"/>
        <end position="401"/>
    </location>
</feature>
<evidence type="ECO:0000256" key="1">
    <source>
        <dbReference type="SAM" id="Coils"/>
    </source>
</evidence>
<proteinExistence type="predicted"/>
<feature type="region of interest" description="Disordered" evidence="2">
    <location>
        <begin position="1"/>
        <end position="91"/>
    </location>
</feature>
<evidence type="ECO:0000256" key="2">
    <source>
        <dbReference type="SAM" id="MobiDB-lite"/>
    </source>
</evidence>
<protein>
    <submittedName>
        <fullName evidence="3">Uncharacterized protein</fullName>
    </submittedName>
</protein>
<dbReference type="Proteomes" id="UP001497453">
    <property type="component" value="Chromosome 1"/>
</dbReference>
<feature type="compositionally biased region" description="Polar residues" evidence="2">
    <location>
        <begin position="42"/>
        <end position="71"/>
    </location>
</feature>
<feature type="compositionally biased region" description="Basic residues" evidence="2">
    <location>
        <begin position="1"/>
        <end position="12"/>
    </location>
</feature>
<keyword evidence="4" id="KW-1185">Reference proteome</keyword>
<evidence type="ECO:0000313" key="3">
    <source>
        <dbReference type="EMBL" id="CAL1696097.1"/>
    </source>
</evidence>
<gene>
    <name evidence="3" type="ORF">GFSPODELE1_LOCUS1039</name>
</gene>
<feature type="compositionally biased region" description="Polar residues" evidence="2">
    <location>
        <begin position="155"/>
        <end position="179"/>
    </location>
</feature>
<feature type="compositionally biased region" description="Polar residues" evidence="2">
    <location>
        <begin position="361"/>
        <end position="376"/>
    </location>
</feature>
<feature type="compositionally biased region" description="Polar residues" evidence="2">
    <location>
        <begin position="116"/>
        <end position="133"/>
    </location>
</feature>
<sequence length="401" mass="43802">MQKRYLRSRSHSQRSGSNQSLAVSRIVNRSPISKSEKRMSGSVVNASHLAQSPRKQSRSVAGSNPQVSNNAIPELAEPSPQSYDQKSAENPPAVWPRLRCYVDIPPRKRPRKDQANQDMNVIADNSSKNTATSRPHGLLTPASSIMEMADRPVSGPSSSGLKRQRSASPADSTFSSPSTSVRATIILSDELEVDASNHAGADEDVEFDYELDNLTDASDFQMLDANEMGSFSLPDVSFEYGGSSLYVPAGVARLLENMKRTLEMERNARSKAEDRLMEETQKRVEAEEFIAKLLLERHHISSENESFMEASVDAMATSALSATRAVFSKWADKLEGRLYEVMQAAADRSEDEVYNVLSSTLATNPAQSSISPQTGEANGDEPVRDTATEGLNSPIPQTEGS</sequence>
<feature type="coiled-coil region" evidence="1">
    <location>
        <begin position="255"/>
        <end position="282"/>
    </location>
</feature>
<feature type="region of interest" description="Disordered" evidence="2">
    <location>
        <begin position="105"/>
        <end position="179"/>
    </location>
</feature>
<feature type="compositionally biased region" description="Polar residues" evidence="2">
    <location>
        <begin position="13"/>
        <end position="22"/>
    </location>
</feature>
<evidence type="ECO:0000313" key="4">
    <source>
        <dbReference type="Proteomes" id="UP001497453"/>
    </source>
</evidence>